<evidence type="ECO:0000259" key="1">
    <source>
        <dbReference type="Pfam" id="PF20236"/>
    </source>
</evidence>
<dbReference type="Pfam" id="PF20236">
    <property type="entry name" value="DUF6593"/>
    <property type="match status" value="1"/>
</dbReference>
<name>A0A8K0UML2_9AGAR</name>
<dbReference type="InterPro" id="IPR046528">
    <property type="entry name" value="DUF6593"/>
</dbReference>
<evidence type="ECO:0000313" key="2">
    <source>
        <dbReference type="EMBL" id="KAH8100369.1"/>
    </source>
</evidence>
<comment type="caution">
    <text evidence="2">The sequence shown here is derived from an EMBL/GenBank/DDBJ whole genome shotgun (WGS) entry which is preliminary data.</text>
</comment>
<keyword evidence="3" id="KW-1185">Reference proteome</keyword>
<dbReference type="OrthoDB" id="3256331at2759"/>
<protein>
    <recommendedName>
        <fullName evidence="1">DUF6593 domain-containing protein</fullName>
    </recommendedName>
</protein>
<dbReference type="Proteomes" id="UP000813824">
    <property type="component" value="Unassembled WGS sequence"/>
</dbReference>
<reference evidence="2" key="1">
    <citation type="journal article" date="2021" name="New Phytol.">
        <title>Evolutionary innovations through gain and loss of genes in the ectomycorrhizal Boletales.</title>
        <authorList>
            <person name="Wu G."/>
            <person name="Miyauchi S."/>
            <person name="Morin E."/>
            <person name="Kuo A."/>
            <person name="Drula E."/>
            <person name="Varga T."/>
            <person name="Kohler A."/>
            <person name="Feng B."/>
            <person name="Cao Y."/>
            <person name="Lipzen A."/>
            <person name="Daum C."/>
            <person name="Hundley H."/>
            <person name="Pangilinan J."/>
            <person name="Johnson J."/>
            <person name="Barry K."/>
            <person name="LaButti K."/>
            <person name="Ng V."/>
            <person name="Ahrendt S."/>
            <person name="Min B."/>
            <person name="Choi I.G."/>
            <person name="Park H."/>
            <person name="Plett J.M."/>
            <person name="Magnuson J."/>
            <person name="Spatafora J.W."/>
            <person name="Nagy L.G."/>
            <person name="Henrissat B."/>
            <person name="Grigoriev I.V."/>
            <person name="Yang Z.L."/>
            <person name="Xu J."/>
            <person name="Martin F.M."/>
        </authorList>
    </citation>
    <scope>NUCLEOTIDE SEQUENCE</scope>
    <source>
        <strain evidence="2">KKN 215</strain>
    </source>
</reference>
<organism evidence="2 3">
    <name type="scientific">Cristinia sonorae</name>
    <dbReference type="NCBI Taxonomy" id="1940300"/>
    <lineage>
        <taxon>Eukaryota</taxon>
        <taxon>Fungi</taxon>
        <taxon>Dikarya</taxon>
        <taxon>Basidiomycota</taxon>
        <taxon>Agaricomycotina</taxon>
        <taxon>Agaricomycetes</taxon>
        <taxon>Agaricomycetidae</taxon>
        <taxon>Agaricales</taxon>
        <taxon>Pleurotineae</taxon>
        <taxon>Stephanosporaceae</taxon>
        <taxon>Cristinia</taxon>
    </lineage>
</organism>
<feature type="domain" description="DUF6593" evidence="1">
    <location>
        <begin position="42"/>
        <end position="195"/>
    </location>
</feature>
<dbReference type="AlphaFoldDB" id="A0A8K0UML2"/>
<proteinExistence type="predicted"/>
<sequence>MRDSRLTPLGFYPTLQALDMSGNIRFCHPPGCRELDLSEESFLNATLIDAKTEETIYSIRTDSSLIHGMRTTLVATHGRGTEEVAYITKGAVLHSDRIVFRGEEPMKLKDWMHKSTFTDPEQSMGNGLEKVRCTWDRVPNSPRTIALTTSHHPEPVAWYYPSVRSTNPPMPATLAIHPDGFAMQDTIVASLMVLVQMDKAVNSRFAEVLPFMVSPTASI</sequence>
<dbReference type="EMBL" id="JAEVFJ010000016">
    <property type="protein sequence ID" value="KAH8100369.1"/>
    <property type="molecule type" value="Genomic_DNA"/>
</dbReference>
<evidence type="ECO:0000313" key="3">
    <source>
        <dbReference type="Proteomes" id="UP000813824"/>
    </source>
</evidence>
<gene>
    <name evidence="2" type="ORF">BXZ70DRAFT_186789</name>
</gene>
<accession>A0A8K0UML2</accession>